<dbReference type="EMBL" id="MUMY01000005">
    <property type="protein sequence ID" value="ONM49232.1"/>
    <property type="molecule type" value="Genomic_DNA"/>
</dbReference>
<keyword evidence="2" id="KW-1133">Transmembrane helix</keyword>
<keyword evidence="4" id="KW-1185">Reference proteome</keyword>
<reference evidence="3 4" key="1">
    <citation type="journal article" date="2016" name="Antonie Van Leeuwenhoek">
        <title>Nocardia donostiensis sp. nov., isolated from human respiratory specimens.</title>
        <authorList>
            <person name="Ercibengoa M."/>
            <person name="Bell M."/>
            <person name="Marimon J.M."/>
            <person name="Humrighouse B."/>
            <person name="Klenk H.P."/>
            <person name="Potter G."/>
            <person name="Perez-Trallero E."/>
        </authorList>
    </citation>
    <scope>NUCLEOTIDE SEQUENCE [LARGE SCALE GENOMIC DNA]</scope>
    <source>
        <strain evidence="3 4">X1655</strain>
    </source>
</reference>
<feature type="transmembrane region" description="Helical" evidence="2">
    <location>
        <begin position="36"/>
        <end position="54"/>
    </location>
</feature>
<keyword evidence="2" id="KW-0812">Transmembrane</keyword>
<evidence type="ECO:0000313" key="3">
    <source>
        <dbReference type="EMBL" id="ONM49232.1"/>
    </source>
</evidence>
<feature type="region of interest" description="Disordered" evidence="1">
    <location>
        <begin position="57"/>
        <end position="100"/>
    </location>
</feature>
<evidence type="ECO:0000256" key="2">
    <source>
        <dbReference type="SAM" id="Phobius"/>
    </source>
</evidence>
<feature type="transmembrane region" description="Helical" evidence="2">
    <location>
        <begin position="12"/>
        <end position="30"/>
    </location>
</feature>
<sequence>MPDNNNRLSLEAAIPVGMCFGVALGSALGLTVFDNLAIGIGSGMGIGMAMGIAYSQFGNTSGSDAEPGEDENSTGADTAESDHGGERGDSGDADEQRSGD</sequence>
<comment type="caution">
    <text evidence="3">The sequence shown here is derived from an EMBL/GenBank/DDBJ whole genome shotgun (WGS) entry which is preliminary data.</text>
</comment>
<dbReference type="STRING" id="1538463.B0T36_11725"/>
<keyword evidence="2" id="KW-0472">Membrane</keyword>
<accession>A0A1W0B5V7</accession>
<evidence type="ECO:0008006" key="5">
    <source>
        <dbReference type="Google" id="ProtNLM"/>
    </source>
</evidence>
<dbReference type="RefSeq" id="WP_077115761.1">
    <property type="nucleotide sequence ID" value="NZ_LOKT01000007.1"/>
</dbReference>
<evidence type="ECO:0000313" key="4">
    <source>
        <dbReference type="Proteomes" id="UP000188836"/>
    </source>
</evidence>
<evidence type="ECO:0000256" key="1">
    <source>
        <dbReference type="SAM" id="MobiDB-lite"/>
    </source>
</evidence>
<feature type="compositionally biased region" description="Basic and acidic residues" evidence="1">
    <location>
        <begin position="80"/>
        <end position="100"/>
    </location>
</feature>
<name>A0A1W0B5V7_9NOCA</name>
<dbReference type="Proteomes" id="UP000188836">
    <property type="component" value="Unassembled WGS sequence"/>
</dbReference>
<protein>
    <recommendedName>
        <fullName evidence="5">Glycine zipper family protein</fullName>
    </recommendedName>
</protein>
<gene>
    <name evidence="3" type="ORF">B0T46_07460</name>
</gene>
<proteinExistence type="predicted"/>
<organism evidence="3 4">
    <name type="scientific">Nocardia donostiensis</name>
    <dbReference type="NCBI Taxonomy" id="1538463"/>
    <lineage>
        <taxon>Bacteria</taxon>
        <taxon>Bacillati</taxon>
        <taxon>Actinomycetota</taxon>
        <taxon>Actinomycetes</taxon>
        <taxon>Mycobacteriales</taxon>
        <taxon>Nocardiaceae</taxon>
        <taxon>Nocardia</taxon>
    </lineage>
</organism>
<dbReference type="AlphaFoldDB" id="A0A1W0B5V7"/>